<dbReference type="Proteomes" id="UP001198220">
    <property type="component" value="Unassembled WGS sequence"/>
</dbReference>
<organism evidence="2 3">
    <name type="scientific">Hominiventricola filiformis</name>
    <dbReference type="NCBI Taxonomy" id="2885352"/>
    <lineage>
        <taxon>Bacteria</taxon>
        <taxon>Bacillati</taxon>
        <taxon>Bacillota</taxon>
        <taxon>Clostridia</taxon>
        <taxon>Lachnospirales</taxon>
        <taxon>Lachnospiraceae</taxon>
        <taxon>Hominiventricola</taxon>
    </lineage>
</organism>
<dbReference type="RefSeq" id="WP_118770841.1">
    <property type="nucleotide sequence ID" value="NZ_JAJEPS010000011.1"/>
</dbReference>
<sequence length="215" mass="24568">MASNYEKQVDIGRQYFLKYDPEKLAAKFHLSIDESYLYIRYLDTDYRIDRKTAAVEGKVENGYVECREYTIVMTIYDMLCHGTEQEIPALTGDWKLIGNFAAAGSSPDANLFAQKYADAFNGKVEELKAACKIMGGEVKARLAGADVTAQIPAFPFFPVLLQFWEGDDEFAPQIRILWDSQTMKFLNFETTYYLQGDLLDRLAELMDVIRLESAR</sequence>
<evidence type="ECO:0000313" key="3">
    <source>
        <dbReference type="Proteomes" id="UP001198220"/>
    </source>
</evidence>
<accession>A0AAE3ABJ2</accession>
<feature type="domain" description="DUF3786" evidence="1">
    <location>
        <begin position="20"/>
        <end position="198"/>
    </location>
</feature>
<proteinExistence type="predicted"/>
<dbReference type="AlphaFoldDB" id="A0AAE3ABJ2"/>
<dbReference type="EMBL" id="JAJEPS010000011">
    <property type="protein sequence ID" value="MCC2126795.1"/>
    <property type="molecule type" value="Genomic_DNA"/>
</dbReference>
<comment type="caution">
    <text evidence="2">The sequence shown here is derived from an EMBL/GenBank/DDBJ whole genome shotgun (WGS) entry which is preliminary data.</text>
</comment>
<keyword evidence="3" id="KW-1185">Reference proteome</keyword>
<dbReference type="Pfam" id="PF12654">
    <property type="entry name" value="DUF3786"/>
    <property type="match status" value="1"/>
</dbReference>
<dbReference type="InterPro" id="IPR024264">
    <property type="entry name" value="DUF3786"/>
</dbReference>
<reference evidence="2 3" key="1">
    <citation type="submission" date="2021-10" db="EMBL/GenBank/DDBJ databases">
        <title>Anaerobic single-cell dispensing facilitates the cultivation of human gut bacteria.</title>
        <authorList>
            <person name="Afrizal A."/>
        </authorList>
    </citation>
    <scope>NUCLEOTIDE SEQUENCE [LARGE SCALE GENOMIC DNA]</scope>
    <source>
        <strain evidence="2 3">CLA-AA-H276</strain>
    </source>
</reference>
<name>A0AAE3ABJ2_9FIRM</name>
<evidence type="ECO:0000313" key="2">
    <source>
        <dbReference type="EMBL" id="MCC2126795.1"/>
    </source>
</evidence>
<protein>
    <submittedName>
        <fullName evidence="2">DUF3786 domain-containing protein</fullName>
    </submittedName>
</protein>
<gene>
    <name evidence="2" type="ORF">LKD36_11515</name>
</gene>
<evidence type="ECO:0000259" key="1">
    <source>
        <dbReference type="Pfam" id="PF12654"/>
    </source>
</evidence>